<feature type="transmembrane region" description="Helical" evidence="1">
    <location>
        <begin position="84"/>
        <end position="107"/>
    </location>
</feature>
<keyword evidence="1" id="KW-0472">Membrane</keyword>
<keyword evidence="1" id="KW-0812">Transmembrane</keyword>
<feature type="transmembrane region" description="Helical" evidence="1">
    <location>
        <begin position="113"/>
        <end position="131"/>
    </location>
</feature>
<feature type="transmembrane region" description="Helical" evidence="1">
    <location>
        <begin position="35"/>
        <end position="54"/>
    </location>
</feature>
<dbReference type="EMBL" id="DVNK01000052">
    <property type="protein sequence ID" value="HIU47332.1"/>
    <property type="molecule type" value="Genomic_DNA"/>
</dbReference>
<reference evidence="2" key="1">
    <citation type="submission" date="2020-10" db="EMBL/GenBank/DDBJ databases">
        <authorList>
            <person name="Gilroy R."/>
        </authorList>
    </citation>
    <scope>NUCLEOTIDE SEQUENCE</scope>
    <source>
        <strain evidence="2">ChiSxjej2B14-8506</strain>
    </source>
</reference>
<evidence type="ECO:0000313" key="3">
    <source>
        <dbReference type="Proteomes" id="UP000824123"/>
    </source>
</evidence>
<dbReference type="Pfam" id="PF03419">
    <property type="entry name" value="Peptidase_U4"/>
    <property type="match status" value="1"/>
</dbReference>
<dbReference type="GO" id="GO:0006508">
    <property type="term" value="P:proteolysis"/>
    <property type="evidence" value="ECO:0007669"/>
    <property type="project" value="InterPro"/>
</dbReference>
<evidence type="ECO:0000313" key="2">
    <source>
        <dbReference type="EMBL" id="HIU47332.1"/>
    </source>
</evidence>
<protein>
    <submittedName>
        <fullName evidence="2">Sigma-E processing peptidase SpoIIGA</fullName>
    </submittedName>
</protein>
<organism evidence="2 3">
    <name type="scientific">Candidatus Fimadaptatus faecigallinarum</name>
    <dbReference type="NCBI Taxonomy" id="2840814"/>
    <lineage>
        <taxon>Bacteria</taxon>
        <taxon>Bacillati</taxon>
        <taxon>Bacillota</taxon>
        <taxon>Clostridia</taxon>
        <taxon>Eubacteriales</taxon>
        <taxon>Candidatus Fimadaptatus</taxon>
    </lineage>
</organism>
<comment type="caution">
    <text evidence="2">The sequence shown here is derived from an EMBL/GenBank/DDBJ whole genome shotgun (WGS) entry which is preliminary data.</text>
</comment>
<gene>
    <name evidence="2" type="ORF">IAC59_08780</name>
</gene>
<dbReference type="GO" id="GO:0004190">
    <property type="term" value="F:aspartic-type endopeptidase activity"/>
    <property type="evidence" value="ECO:0007669"/>
    <property type="project" value="InterPro"/>
</dbReference>
<name>A0A9D1S5J0_9FIRM</name>
<dbReference type="Proteomes" id="UP000824123">
    <property type="component" value="Unassembled WGS sequence"/>
</dbReference>
<feature type="transmembrane region" description="Helical" evidence="1">
    <location>
        <begin position="60"/>
        <end position="77"/>
    </location>
</feature>
<evidence type="ECO:0000256" key="1">
    <source>
        <dbReference type="SAM" id="Phobius"/>
    </source>
</evidence>
<accession>A0A9D1S5J0</accession>
<dbReference type="GO" id="GO:0030436">
    <property type="term" value="P:asexual sporulation"/>
    <property type="evidence" value="ECO:0007669"/>
    <property type="project" value="InterPro"/>
</dbReference>
<dbReference type="AlphaFoldDB" id="A0A9D1S5J0"/>
<keyword evidence="1" id="KW-1133">Transmembrane helix</keyword>
<dbReference type="InterPro" id="IPR005081">
    <property type="entry name" value="SpoIIGA"/>
</dbReference>
<proteinExistence type="predicted"/>
<sequence length="280" mass="29772">MEICLESYLLVNIMMNALILDLAARALGRRHPLRVLVAAALGGIWAVLIYLPRMEWLGSLPMRLAVPALMALGACGVRSARDAASVAAAVMCMTMLLGGGALLISLMSGGWGWGQLGWCLTACGGAGLWLTSAHLKRCWGWELKIGISDGGQRRCLTALVDTGNRLREPISGACVLIASEKALRALLPEGFDARDAALPSRRWRMVYYTALGESGRMKCFCPDSVEVRAGKLCARRDDVWVAVYPGELPGGAQALAPLELSCAPGITQGGEPDASYSLKG</sequence>
<reference evidence="2" key="2">
    <citation type="journal article" date="2021" name="PeerJ">
        <title>Extensive microbial diversity within the chicken gut microbiome revealed by metagenomics and culture.</title>
        <authorList>
            <person name="Gilroy R."/>
            <person name="Ravi A."/>
            <person name="Getino M."/>
            <person name="Pursley I."/>
            <person name="Horton D.L."/>
            <person name="Alikhan N.F."/>
            <person name="Baker D."/>
            <person name="Gharbi K."/>
            <person name="Hall N."/>
            <person name="Watson M."/>
            <person name="Adriaenssens E.M."/>
            <person name="Foster-Nyarko E."/>
            <person name="Jarju S."/>
            <person name="Secka A."/>
            <person name="Antonio M."/>
            <person name="Oren A."/>
            <person name="Chaudhuri R.R."/>
            <person name="La Ragione R."/>
            <person name="Hildebrand F."/>
            <person name="Pallen M.J."/>
        </authorList>
    </citation>
    <scope>NUCLEOTIDE SEQUENCE</scope>
    <source>
        <strain evidence="2">ChiSxjej2B14-8506</strain>
    </source>
</reference>